<name>A0AAD9MVU2_9ANNE</name>
<protein>
    <submittedName>
        <fullName evidence="1">Uncharacterized protein</fullName>
    </submittedName>
</protein>
<accession>A0AAD9MVU2</accession>
<sequence length="102" mass="11802">MKGSKHDGQTGHYSDRIINGTRKLHVYWLLLFSSMLFHGCVPDGLHLSTLIPIPKNKRKSLNDSHYDKFTTTDYQYGVKQQHSTVHCTFVVKEVIKYHLNNS</sequence>
<comment type="caution">
    <text evidence="1">The sequence shown here is derived from an EMBL/GenBank/DDBJ whole genome shotgun (WGS) entry which is preliminary data.</text>
</comment>
<evidence type="ECO:0000313" key="2">
    <source>
        <dbReference type="Proteomes" id="UP001208570"/>
    </source>
</evidence>
<keyword evidence="2" id="KW-1185">Reference proteome</keyword>
<dbReference type="Proteomes" id="UP001208570">
    <property type="component" value="Unassembled WGS sequence"/>
</dbReference>
<organism evidence="1 2">
    <name type="scientific">Paralvinella palmiformis</name>
    <dbReference type="NCBI Taxonomy" id="53620"/>
    <lineage>
        <taxon>Eukaryota</taxon>
        <taxon>Metazoa</taxon>
        <taxon>Spiralia</taxon>
        <taxon>Lophotrochozoa</taxon>
        <taxon>Annelida</taxon>
        <taxon>Polychaeta</taxon>
        <taxon>Sedentaria</taxon>
        <taxon>Canalipalpata</taxon>
        <taxon>Terebellida</taxon>
        <taxon>Terebelliformia</taxon>
        <taxon>Alvinellidae</taxon>
        <taxon>Paralvinella</taxon>
    </lineage>
</organism>
<gene>
    <name evidence="1" type="ORF">LSH36_542g00019</name>
</gene>
<reference evidence="1" key="1">
    <citation type="journal article" date="2023" name="Mol. Biol. Evol.">
        <title>Third-Generation Sequencing Reveals the Adaptive Role of the Epigenome in Three Deep-Sea Polychaetes.</title>
        <authorList>
            <person name="Perez M."/>
            <person name="Aroh O."/>
            <person name="Sun Y."/>
            <person name="Lan Y."/>
            <person name="Juniper S.K."/>
            <person name="Young C.R."/>
            <person name="Angers B."/>
            <person name="Qian P.Y."/>
        </authorList>
    </citation>
    <scope>NUCLEOTIDE SEQUENCE</scope>
    <source>
        <strain evidence="1">P08H-3</strain>
    </source>
</reference>
<dbReference type="AlphaFoldDB" id="A0AAD9MVU2"/>
<evidence type="ECO:0000313" key="1">
    <source>
        <dbReference type="EMBL" id="KAK2147667.1"/>
    </source>
</evidence>
<dbReference type="EMBL" id="JAODUP010000542">
    <property type="protein sequence ID" value="KAK2147667.1"/>
    <property type="molecule type" value="Genomic_DNA"/>
</dbReference>
<proteinExistence type="predicted"/>
<feature type="non-terminal residue" evidence="1">
    <location>
        <position position="1"/>
    </location>
</feature>